<dbReference type="EC" id="2.4.2.28" evidence="3"/>
<comment type="function">
    <text evidence="3">Catalyzes the reversible phosphorylation of S-methyl-5'-thioadenosine (MTA) to adenine and 5-methylthioribose-1-phosphate. Involved in the breakdown of MTA, a major by-product of polyamine biosynthesis. Responsible for the first step in the methionine salvage pathway after MTA has been generated from S-adenosylmethionine. Has broad substrate specificity with 6-aminopurine nucleosides as preferred substrates.</text>
</comment>
<keyword evidence="3" id="KW-0660">Purine salvage</keyword>
<evidence type="ECO:0000256" key="2">
    <source>
        <dbReference type="ARBA" id="ARBA00022679"/>
    </source>
</evidence>
<evidence type="ECO:0000256" key="1">
    <source>
        <dbReference type="ARBA" id="ARBA00022676"/>
    </source>
</evidence>
<dbReference type="InterPro" id="IPR000845">
    <property type="entry name" value="Nucleoside_phosphorylase_d"/>
</dbReference>
<accession>A0ABU0T0Y2</accession>
<dbReference type="NCBIfam" id="TIGR01694">
    <property type="entry name" value="MTAP"/>
    <property type="match status" value="1"/>
</dbReference>
<dbReference type="GO" id="GO:0017061">
    <property type="term" value="F:S-methyl-5-thioadenosine phosphorylase activity"/>
    <property type="evidence" value="ECO:0007669"/>
    <property type="project" value="UniProtKB-EC"/>
</dbReference>
<feature type="site" description="Important for substrate specificity" evidence="3">
    <location>
        <position position="231"/>
    </location>
</feature>
<feature type="binding site" evidence="3">
    <location>
        <begin position="95"/>
        <end position="96"/>
    </location>
    <ligand>
        <name>phosphate</name>
        <dbReference type="ChEBI" id="CHEBI:43474"/>
    </ligand>
</feature>
<comment type="catalytic activity">
    <reaction evidence="3">
        <text>S-methyl-5'-thioadenosine + phosphate = 5-(methylsulfanyl)-alpha-D-ribose 1-phosphate + adenine</text>
        <dbReference type="Rhea" id="RHEA:11852"/>
        <dbReference type="ChEBI" id="CHEBI:16708"/>
        <dbReference type="ChEBI" id="CHEBI:17509"/>
        <dbReference type="ChEBI" id="CHEBI:43474"/>
        <dbReference type="ChEBI" id="CHEBI:58533"/>
        <dbReference type="EC" id="2.4.2.28"/>
    </reaction>
</comment>
<feature type="binding site" evidence="3">
    <location>
        <position position="20"/>
    </location>
    <ligand>
        <name>phosphate</name>
        <dbReference type="ChEBI" id="CHEBI:43474"/>
    </ligand>
</feature>
<name>A0ABU0T0Y2_9ACTN</name>
<feature type="binding site" evidence="3">
    <location>
        <position position="194"/>
    </location>
    <ligand>
        <name>substrate</name>
    </ligand>
</feature>
<dbReference type="PANTHER" id="PTHR42679">
    <property type="entry name" value="S-METHYL-5'-THIOADENOSINE PHOSPHORYLASE"/>
    <property type="match status" value="1"/>
</dbReference>
<dbReference type="InterPro" id="IPR010044">
    <property type="entry name" value="MTAP"/>
</dbReference>
<evidence type="ECO:0000313" key="6">
    <source>
        <dbReference type="Proteomes" id="UP001230328"/>
    </source>
</evidence>
<dbReference type="PANTHER" id="PTHR42679:SF2">
    <property type="entry name" value="S-METHYL-5'-THIOADENOSINE PHOSPHORYLASE"/>
    <property type="match status" value="1"/>
</dbReference>
<dbReference type="InterPro" id="IPR035994">
    <property type="entry name" value="Nucleoside_phosphorylase_sf"/>
</dbReference>
<comment type="subunit">
    <text evidence="3">Homohexamer. Dimer of a homotrimer.</text>
</comment>
<feature type="binding site" evidence="3">
    <location>
        <begin position="218"/>
        <end position="220"/>
    </location>
    <ligand>
        <name>substrate</name>
    </ligand>
</feature>
<dbReference type="PROSITE" id="PS01240">
    <property type="entry name" value="PNP_MTAP_2"/>
    <property type="match status" value="1"/>
</dbReference>
<dbReference type="Proteomes" id="UP001230328">
    <property type="component" value="Unassembled WGS sequence"/>
</dbReference>
<dbReference type="EMBL" id="JAUSZI010000002">
    <property type="protein sequence ID" value="MDQ1029477.1"/>
    <property type="molecule type" value="Genomic_DNA"/>
</dbReference>
<keyword evidence="2 3" id="KW-0808">Transferase</keyword>
<feature type="domain" description="Nucleoside phosphorylase" evidence="4">
    <location>
        <begin position="14"/>
        <end position="252"/>
    </location>
</feature>
<dbReference type="Pfam" id="PF01048">
    <property type="entry name" value="PNP_UDP_1"/>
    <property type="match status" value="1"/>
</dbReference>
<feature type="binding site" evidence="3">
    <location>
        <position position="195"/>
    </location>
    <ligand>
        <name>phosphate</name>
        <dbReference type="ChEBI" id="CHEBI:43474"/>
    </ligand>
</feature>
<proteinExistence type="inferred from homology"/>
<dbReference type="SUPFAM" id="SSF53167">
    <property type="entry name" value="Purine and uridine phosphorylases"/>
    <property type="match status" value="1"/>
</dbReference>
<evidence type="ECO:0000256" key="3">
    <source>
        <dbReference type="HAMAP-Rule" id="MF_01963"/>
    </source>
</evidence>
<comment type="pathway">
    <text evidence="3">Amino-acid biosynthesis; L-methionine biosynthesis via salvage pathway; S-methyl-5-thio-alpha-D-ribose 1-phosphate from S-methyl-5'-thioadenosine (phosphorylase route): step 1/1.</text>
</comment>
<dbReference type="RefSeq" id="WP_307524675.1">
    <property type="nucleotide sequence ID" value="NZ_JAUSZI010000002.1"/>
</dbReference>
<feature type="binding site" evidence="3">
    <location>
        <begin position="62"/>
        <end position="63"/>
    </location>
    <ligand>
        <name>phosphate</name>
        <dbReference type="ChEBI" id="CHEBI:43474"/>
    </ligand>
</feature>
<dbReference type="CDD" id="cd09010">
    <property type="entry name" value="MTAP_SsMTAPII_like_MTIP"/>
    <property type="match status" value="1"/>
</dbReference>
<comment type="caution">
    <text evidence="5">The sequence shown here is derived from an EMBL/GenBank/DDBJ whole genome shotgun (WGS) entry which is preliminary data.</text>
</comment>
<dbReference type="Gene3D" id="3.40.50.1580">
    <property type="entry name" value="Nucleoside phosphorylase domain"/>
    <property type="match status" value="1"/>
</dbReference>
<dbReference type="InterPro" id="IPR018099">
    <property type="entry name" value="Purine_phosphorylase-2_CS"/>
</dbReference>
<protein>
    <recommendedName>
        <fullName evidence="3">S-methyl-5'-thioadenosine phosphorylase</fullName>
        <ecNumber evidence="3">2.4.2.28</ecNumber>
    </recommendedName>
    <alternativeName>
        <fullName evidence="3">5'-methylthioadenosine phosphorylase</fullName>
        <shortName evidence="3">MTA phosphorylase</shortName>
        <shortName evidence="3">MTAP</shortName>
    </alternativeName>
</protein>
<keyword evidence="6" id="KW-1185">Reference proteome</keyword>
<keyword evidence="1 3" id="KW-0328">Glycosyltransferase</keyword>
<comment type="similarity">
    <text evidence="3">Belongs to the PNP/MTAP phosphorylase family. MTAP subfamily.</text>
</comment>
<gene>
    <name evidence="3" type="primary">mtnP</name>
    <name evidence="5" type="ORF">QF035_007059</name>
</gene>
<organism evidence="5 6">
    <name type="scientific">Streptomyces umbrinus</name>
    <dbReference type="NCBI Taxonomy" id="67370"/>
    <lineage>
        <taxon>Bacteria</taxon>
        <taxon>Bacillati</taxon>
        <taxon>Actinomycetota</taxon>
        <taxon>Actinomycetes</taxon>
        <taxon>Kitasatosporales</taxon>
        <taxon>Streptomycetaceae</taxon>
        <taxon>Streptomyces</taxon>
        <taxon>Streptomyces phaeochromogenes group</taxon>
    </lineage>
</organism>
<reference evidence="5 6" key="1">
    <citation type="submission" date="2023-07" db="EMBL/GenBank/DDBJ databases">
        <title>Comparative genomics of wheat-associated soil bacteria to identify genetic determinants of phenazine resistance.</title>
        <authorList>
            <person name="Mouncey N."/>
        </authorList>
    </citation>
    <scope>NUCLEOTIDE SEQUENCE [LARGE SCALE GENOMIC DNA]</scope>
    <source>
        <strain evidence="5 6">V2I4</strain>
    </source>
</reference>
<dbReference type="HAMAP" id="MF_01963">
    <property type="entry name" value="MTAP"/>
    <property type="match status" value="1"/>
</dbReference>
<evidence type="ECO:0000313" key="5">
    <source>
        <dbReference type="EMBL" id="MDQ1029477.1"/>
    </source>
</evidence>
<evidence type="ECO:0000259" key="4">
    <source>
        <dbReference type="Pfam" id="PF01048"/>
    </source>
</evidence>
<sequence>MRDTGGAAFHSADLGIIGGSGLYSLEGLSDITEVELKTPYGDPSGPLILGTVGDRRIAFVPRHGRGHVISPSKIPARANIYALKALGVSEVISVSAVGSLRGDFTPGDMVILDQLIDRTRGVRPASFFGDGMVAHVSLADPYCGRLRPVLERVAAAVHPTVHEAGTYCCIEGPQFSTRAESELYRSWGMDVIGMTALPEARLAREAELCYVGLALVTDYDCWHPRHDSVDAQSVAEVMAANISAAQKVLLGFTQETHPSQCNCHRALDNAIMTDRQAWQGASLGHVPTLLRDRVAPVL</sequence>
<feature type="site" description="Important for substrate specificity" evidence="3">
    <location>
        <position position="176"/>
    </location>
</feature>